<feature type="domain" description="Potassium channel" evidence="2">
    <location>
        <begin position="62"/>
        <end position="133"/>
    </location>
</feature>
<evidence type="ECO:0000313" key="3">
    <source>
        <dbReference type="EMBL" id="GLR84502.1"/>
    </source>
</evidence>
<protein>
    <submittedName>
        <fullName evidence="3">Metal transporter</fullName>
    </submittedName>
</protein>
<name>A0ABQ6AQH7_9BRAD</name>
<dbReference type="Proteomes" id="UP001156905">
    <property type="component" value="Unassembled WGS sequence"/>
</dbReference>
<sequence>MMALQFLVGIAISLVNIMIHALVTVGAIGIARAAGLRQTARPRLHMMAVMAATAAALMVAHTLEILVWALAYRMVGAAPAGSELLYFAFVNYTTLGYGDITPVPEWRLVGPMTAMNGILLFGWSTAVLFEVLRKTLEHLAAIKAEGFSSGDRG</sequence>
<feature type="transmembrane region" description="Helical" evidence="1">
    <location>
        <begin position="112"/>
        <end position="132"/>
    </location>
</feature>
<evidence type="ECO:0000256" key="1">
    <source>
        <dbReference type="SAM" id="Phobius"/>
    </source>
</evidence>
<keyword evidence="1" id="KW-0472">Membrane</keyword>
<dbReference type="InterPro" id="IPR013099">
    <property type="entry name" value="K_chnl_dom"/>
</dbReference>
<dbReference type="Gene3D" id="1.10.287.70">
    <property type="match status" value="1"/>
</dbReference>
<proteinExistence type="predicted"/>
<evidence type="ECO:0000313" key="4">
    <source>
        <dbReference type="Proteomes" id="UP001156905"/>
    </source>
</evidence>
<feature type="transmembrane region" description="Helical" evidence="1">
    <location>
        <begin position="84"/>
        <end position="100"/>
    </location>
</feature>
<organism evidence="3 4">
    <name type="scientific">Bradyrhizobium iriomotense</name>
    <dbReference type="NCBI Taxonomy" id="441950"/>
    <lineage>
        <taxon>Bacteria</taxon>
        <taxon>Pseudomonadati</taxon>
        <taxon>Pseudomonadota</taxon>
        <taxon>Alphaproteobacteria</taxon>
        <taxon>Hyphomicrobiales</taxon>
        <taxon>Nitrobacteraceae</taxon>
        <taxon>Bradyrhizobium</taxon>
    </lineage>
</organism>
<feature type="transmembrane region" description="Helical" evidence="1">
    <location>
        <begin position="49"/>
        <end position="72"/>
    </location>
</feature>
<dbReference type="EMBL" id="BSOW01000003">
    <property type="protein sequence ID" value="GLR84502.1"/>
    <property type="molecule type" value="Genomic_DNA"/>
</dbReference>
<keyword evidence="4" id="KW-1185">Reference proteome</keyword>
<keyword evidence="1" id="KW-1133">Transmembrane helix</keyword>
<dbReference type="SUPFAM" id="SSF81324">
    <property type="entry name" value="Voltage-gated potassium channels"/>
    <property type="match status" value="1"/>
</dbReference>
<evidence type="ECO:0000259" key="2">
    <source>
        <dbReference type="Pfam" id="PF07885"/>
    </source>
</evidence>
<dbReference type="Pfam" id="PF07885">
    <property type="entry name" value="Ion_trans_2"/>
    <property type="match status" value="1"/>
</dbReference>
<reference evidence="4" key="1">
    <citation type="journal article" date="2019" name="Int. J. Syst. Evol. Microbiol.">
        <title>The Global Catalogue of Microorganisms (GCM) 10K type strain sequencing project: providing services to taxonomists for standard genome sequencing and annotation.</title>
        <authorList>
            <consortium name="The Broad Institute Genomics Platform"/>
            <consortium name="The Broad Institute Genome Sequencing Center for Infectious Disease"/>
            <person name="Wu L."/>
            <person name="Ma J."/>
        </authorList>
    </citation>
    <scope>NUCLEOTIDE SEQUENCE [LARGE SCALE GENOMIC DNA]</scope>
    <source>
        <strain evidence="4">NBRC 102520</strain>
    </source>
</reference>
<accession>A0ABQ6AQH7</accession>
<comment type="caution">
    <text evidence="3">The sequence shown here is derived from an EMBL/GenBank/DDBJ whole genome shotgun (WGS) entry which is preliminary data.</text>
</comment>
<gene>
    <name evidence="3" type="ORF">GCM10007857_12120</name>
</gene>
<keyword evidence="1" id="KW-0812">Transmembrane</keyword>